<keyword evidence="2" id="KW-0378">Hydrolase</keyword>
<dbReference type="AlphaFoldDB" id="A0A9Q0LBL5"/>
<dbReference type="GO" id="GO:0004843">
    <property type="term" value="F:cysteine-type deubiquitinase activity"/>
    <property type="evidence" value="ECO:0007669"/>
    <property type="project" value="InterPro"/>
</dbReference>
<protein>
    <submittedName>
        <fullName evidence="2">Ubiquitin carboxyl-terminal hydrolase</fullName>
    </submittedName>
</protein>
<keyword evidence="3" id="KW-1185">Reference proteome</keyword>
<dbReference type="EMBL" id="JAPDFW010000104">
    <property type="protein sequence ID" value="KAJ5069394.1"/>
    <property type="molecule type" value="Genomic_DNA"/>
</dbReference>
<name>A0A9Q0LBL5_ANAIG</name>
<dbReference type="InterPro" id="IPR050164">
    <property type="entry name" value="Peptidase_C19"/>
</dbReference>
<reference evidence="2" key="1">
    <citation type="submission" date="2022-10" db="EMBL/GenBank/DDBJ databases">
        <title>Novel sulphate-reducing endosymbionts in the free-living metamonad Anaeramoeba.</title>
        <authorList>
            <person name="Jerlstrom-Hultqvist J."/>
            <person name="Cepicka I."/>
            <person name="Gallot-Lavallee L."/>
            <person name="Salas-Leiva D."/>
            <person name="Curtis B.A."/>
            <person name="Zahonova K."/>
            <person name="Pipaliya S."/>
            <person name="Dacks J."/>
            <person name="Roger A.J."/>
        </authorList>
    </citation>
    <scope>NUCLEOTIDE SEQUENCE</scope>
    <source>
        <strain evidence="2">BMAN</strain>
    </source>
</reference>
<evidence type="ECO:0000313" key="2">
    <source>
        <dbReference type="EMBL" id="KAJ5069394.1"/>
    </source>
</evidence>
<dbReference type="Pfam" id="PF00443">
    <property type="entry name" value="UCH"/>
    <property type="match status" value="1"/>
</dbReference>
<sequence length="370" mass="44358">MSVDRSIKYSYTQGIPYLKNSFIFMIKVILKPGLIPKRRGRKRRIPIIKKIQIYDKDLANHNFQIQDVIQTIPNSGNSCYIASIVQILIRTLARNLLLLRDISEKLWDIFNSNERYIEVQDLRKEVGKHFVNFDNLNQQDLHEFFINLFELLNKETILDIPNQDDLLYHILDLWNKIILIDFFLFFFQKVKCLECKHFSFSFPQETGILLSLESEKDCNLIELLNSFFSKNYFDENNLLFCEHCQKVQSSFQFLIHIPKFFMIFVKRSFYDPILKEERKIWQEYKFQERFNLIIFILLLVLCQTHCHFGDQFITKEKNKKQKGGHFWTEVKDERNAGDFQVFDDSTTLTIPNPCRKSNSYVLMTYQRDDK</sequence>
<organism evidence="2 3">
    <name type="scientific">Anaeramoeba ignava</name>
    <name type="common">Anaerobic marine amoeba</name>
    <dbReference type="NCBI Taxonomy" id="1746090"/>
    <lineage>
        <taxon>Eukaryota</taxon>
        <taxon>Metamonada</taxon>
        <taxon>Anaeramoebidae</taxon>
        <taxon>Anaeramoeba</taxon>
    </lineage>
</organism>
<dbReference type="Gene3D" id="3.90.70.10">
    <property type="entry name" value="Cysteine proteinases"/>
    <property type="match status" value="1"/>
</dbReference>
<gene>
    <name evidence="2" type="ORF">M0811_11566</name>
</gene>
<proteinExistence type="predicted"/>
<dbReference type="PROSITE" id="PS50235">
    <property type="entry name" value="USP_3"/>
    <property type="match status" value="1"/>
</dbReference>
<evidence type="ECO:0000313" key="3">
    <source>
        <dbReference type="Proteomes" id="UP001149090"/>
    </source>
</evidence>
<evidence type="ECO:0000259" key="1">
    <source>
        <dbReference type="PROSITE" id="PS50235"/>
    </source>
</evidence>
<feature type="domain" description="USP" evidence="1">
    <location>
        <begin position="70"/>
        <end position="367"/>
    </location>
</feature>
<dbReference type="PANTHER" id="PTHR24006">
    <property type="entry name" value="UBIQUITIN CARBOXYL-TERMINAL HYDROLASE"/>
    <property type="match status" value="1"/>
</dbReference>
<dbReference type="GO" id="GO:0016579">
    <property type="term" value="P:protein deubiquitination"/>
    <property type="evidence" value="ECO:0007669"/>
    <property type="project" value="InterPro"/>
</dbReference>
<comment type="caution">
    <text evidence="2">The sequence shown here is derived from an EMBL/GenBank/DDBJ whole genome shotgun (WGS) entry which is preliminary data.</text>
</comment>
<dbReference type="GO" id="GO:0005634">
    <property type="term" value="C:nucleus"/>
    <property type="evidence" value="ECO:0007669"/>
    <property type="project" value="TreeGrafter"/>
</dbReference>
<accession>A0A9Q0LBL5</accession>
<dbReference type="InterPro" id="IPR001394">
    <property type="entry name" value="Peptidase_C19_UCH"/>
</dbReference>
<dbReference type="Proteomes" id="UP001149090">
    <property type="component" value="Unassembled WGS sequence"/>
</dbReference>
<dbReference type="OrthoDB" id="47475at2759"/>
<dbReference type="InterPro" id="IPR028889">
    <property type="entry name" value="USP"/>
</dbReference>
<dbReference type="InterPro" id="IPR038765">
    <property type="entry name" value="Papain-like_cys_pep_sf"/>
</dbReference>
<dbReference type="GO" id="GO:0005829">
    <property type="term" value="C:cytosol"/>
    <property type="evidence" value="ECO:0007669"/>
    <property type="project" value="TreeGrafter"/>
</dbReference>
<dbReference type="SUPFAM" id="SSF54001">
    <property type="entry name" value="Cysteine proteinases"/>
    <property type="match status" value="1"/>
</dbReference>